<feature type="transmembrane region" description="Helical" evidence="2">
    <location>
        <begin position="155"/>
        <end position="179"/>
    </location>
</feature>
<gene>
    <name evidence="3" type="ORF">CLV56_0935</name>
</gene>
<proteinExistence type="predicted"/>
<dbReference type="Proteomes" id="UP000230842">
    <property type="component" value="Unassembled WGS sequence"/>
</dbReference>
<feature type="transmembrane region" description="Helical" evidence="2">
    <location>
        <begin position="269"/>
        <end position="298"/>
    </location>
</feature>
<sequence length="318" mass="32404">MSDPQQPPPNQPGGNPPPPPPGGQPPPPPGGQPPPPPPPPPGGQPPPPPGGQPPGGGYPPPPPPPPGGGGGYGPPPGGGYPPPPPPPPPGGGYGQPPSGPGLSVGTAISYGWDKFKGNWGTWVGVTLVFWLILVALQGISVAANWDNAEVGDTSFSYSTGITFVGVVVLIVSVIVSYLMQAAQTRGALQETTGSKPSFGDFFNWGDRAGTVILTLLMLGVLSAIGYALCYLPGIIFTFFAWYTLWFVIDRGMGPWDALQASFRLVGSNFGVVLLLALALIGINIVGVCLCGIGLLVTIPLTVIATGYSFKALTGQPVA</sequence>
<accession>A0A0B2B834</accession>
<evidence type="ECO:0000313" key="4">
    <source>
        <dbReference type="Proteomes" id="UP000230842"/>
    </source>
</evidence>
<comment type="caution">
    <text evidence="3">The sequence shown here is derived from an EMBL/GenBank/DDBJ whole genome shotgun (WGS) entry which is preliminary data.</text>
</comment>
<dbReference type="AlphaFoldDB" id="A0A0B2B834"/>
<dbReference type="RefSeq" id="WP_039362971.1">
    <property type="nucleotide sequence ID" value="NZ_PGEZ01000001.1"/>
</dbReference>
<keyword evidence="2" id="KW-0812">Transmembrane</keyword>
<evidence type="ECO:0000256" key="2">
    <source>
        <dbReference type="SAM" id="Phobius"/>
    </source>
</evidence>
<keyword evidence="4" id="KW-1185">Reference proteome</keyword>
<protein>
    <submittedName>
        <fullName evidence="3">Putative membrane protein</fullName>
    </submittedName>
</protein>
<reference evidence="3 4" key="1">
    <citation type="submission" date="2017-11" db="EMBL/GenBank/DDBJ databases">
        <title>Genomic Encyclopedia of Archaeal and Bacterial Type Strains, Phase II (KMG-II): From Individual Species to Whole Genera.</title>
        <authorList>
            <person name="Goeker M."/>
        </authorList>
    </citation>
    <scope>NUCLEOTIDE SEQUENCE [LARGE SCALE GENOMIC DNA]</scope>
    <source>
        <strain evidence="3 4">DSM 27763</strain>
    </source>
</reference>
<dbReference type="OrthoDB" id="4829830at2"/>
<dbReference type="InterPro" id="IPR010380">
    <property type="entry name" value="DUF975"/>
</dbReference>
<feature type="compositionally biased region" description="Pro residues" evidence="1">
    <location>
        <begin position="1"/>
        <end position="90"/>
    </location>
</feature>
<keyword evidence="2" id="KW-0472">Membrane</keyword>
<dbReference type="PANTHER" id="PTHR40076">
    <property type="entry name" value="MEMBRANE PROTEIN-RELATED"/>
    <property type="match status" value="1"/>
</dbReference>
<dbReference type="PRINTS" id="PR01871">
    <property type="entry name" value="ANNEXINVII"/>
</dbReference>
<dbReference type="EMBL" id="PGEZ01000001">
    <property type="protein sequence ID" value="PJJ56724.1"/>
    <property type="molecule type" value="Genomic_DNA"/>
</dbReference>
<name>A0A0B2B834_9ACTN</name>
<organism evidence="3 4">
    <name type="scientific">Mumia flava</name>
    <dbReference type="NCBI Taxonomy" id="1348852"/>
    <lineage>
        <taxon>Bacteria</taxon>
        <taxon>Bacillati</taxon>
        <taxon>Actinomycetota</taxon>
        <taxon>Actinomycetes</taxon>
        <taxon>Propionibacteriales</taxon>
        <taxon>Nocardioidaceae</taxon>
        <taxon>Mumia</taxon>
    </lineage>
</organism>
<dbReference type="PANTHER" id="PTHR40076:SF1">
    <property type="entry name" value="MEMBRANE PROTEIN"/>
    <property type="match status" value="1"/>
</dbReference>
<feature type="transmembrane region" description="Helical" evidence="2">
    <location>
        <begin position="204"/>
        <end position="224"/>
    </location>
</feature>
<feature type="transmembrane region" description="Helical" evidence="2">
    <location>
        <begin position="119"/>
        <end position="143"/>
    </location>
</feature>
<evidence type="ECO:0000313" key="3">
    <source>
        <dbReference type="EMBL" id="PJJ56724.1"/>
    </source>
</evidence>
<feature type="region of interest" description="Disordered" evidence="1">
    <location>
        <begin position="1"/>
        <end position="100"/>
    </location>
</feature>
<keyword evidence="2" id="KW-1133">Transmembrane helix</keyword>
<evidence type="ECO:0000256" key="1">
    <source>
        <dbReference type="SAM" id="MobiDB-lite"/>
    </source>
</evidence>